<reference evidence="3" key="3">
    <citation type="submission" date="2025-08" db="UniProtKB">
        <authorList>
            <consortium name="RefSeq"/>
        </authorList>
    </citation>
    <scope>IDENTIFICATION</scope>
    <source>
        <strain evidence="3">NI907</strain>
    </source>
</reference>
<evidence type="ECO:0000313" key="3">
    <source>
        <dbReference type="RefSeq" id="XP_030987942.1"/>
    </source>
</evidence>
<name>A0A6P8BLJ2_PYRGI</name>
<evidence type="ECO:0000256" key="1">
    <source>
        <dbReference type="SAM" id="SignalP"/>
    </source>
</evidence>
<keyword evidence="1" id="KW-0732">Signal</keyword>
<keyword evidence="2" id="KW-1185">Reference proteome</keyword>
<accession>A0A6P8BLJ2</accession>
<dbReference type="KEGG" id="pgri:PgNI_00003"/>
<dbReference type="Proteomes" id="UP000515153">
    <property type="component" value="Unplaced"/>
</dbReference>
<organism evidence="2 3">
    <name type="scientific">Pyricularia grisea</name>
    <name type="common">Crabgrass-specific blast fungus</name>
    <name type="synonym">Magnaporthe grisea</name>
    <dbReference type="NCBI Taxonomy" id="148305"/>
    <lineage>
        <taxon>Eukaryota</taxon>
        <taxon>Fungi</taxon>
        <taxon>Dikarya</taxon>
        <taxon>Ascomycota</taxon>
        <taxon>Pezizomycotina</taxon>
        <taxon>Sordariomycetes</taxon>
        <taxon>Sordariomycetidae</taxon>
        <taxon>Magnaporthales</taxon>
        <taxon>Pyriculariaceae</taxon>
        <taxon>Pyricularia</taxon>
    </lineage>
</organism>
<protein>
    <submittedName>
        <fullName evidence="3">Uncharacterized protein</fullName>
    </submittedName>
</protein>
<dbReference type="RefSeq" id="XP_030987942.1">
    <property type="nucleotide sequence ID" value="XM_031120089.1"/>
</dbReference>
<dbReference type="AlphaFoldDB" id="A0A6P8BLJ2"/>
<evidence type="ECO:0000313" key="2">
    <source>
        <dbReference type="Proteomes" id="UP000515153"/>
    </source>
</evidence>
<gene>
    <name evidence="3" type="ORF">PgNI_00003</name>
</gene>
<proteinExistence type="predicted"/>
<sequence>MHFFITAAIFFALDSAVNATPNPGNTLANLQTRQPISKTAVGGRLNANRPYKSKQCAREDEYCKLADDCCLGLLCGAHGCFELKYMSP</sequence>
<dbReference type="GeneID" id="41955003"/>
<reference evidence="3" key="2">
    <citation type="submission" date="2019-10" db="EMBL/GenBank/DDBJ databases">
        <authorList>
            <consortium name="NCBI Genome Project"/>
        </authorList>
    </citation>
    <scope>NUCLEOTIDE SEQUENCE</scope>
    <source>
        <strain evidence="3">NI907</strain>
    </source>
</reference>
<feature type="chain" id="PRO_5027843351" evidence="1">
    <location>
        <begin position="20"/>
        <end position="88"/>
    </location>
</feature>
<reference evidence="3" key="1">
    <citation type="journal article" date="2019" name="Mol. Biol. Evol.">
        <title>Blast fungal genomes show frequent chromosomal changes, gene gains and losses, and effector gene turnover.</title>
        <authorList>
            <person name="Gomez Luciano L.B."/>
            <person name="Jason Tsai I."/>
            <person name="Chuma I."/>
            <person name="Tosa Y."/>
            <person name="Chen Y.H."/>
            <person name="Li J.Y."/>
            <person name="Li M.Y."/>
            <person name="Jade Lu M.Y."/>
            <person name="Nakayashiki H."/>
            <person name="Li W.H."/>
        </authorList>
    </citation>
    <scope>NUCLEOTIDE SEQUENCE</scope>
    <source>
        <strain evidence="3">NI907</strain>
    </source>
</reference>
<feature type="signal peptide" evidence="1">
    <location>
        <begin position="1"/>
        <end position="19"/>
    </location>
</feature>